<gene>
    <name evidence="1" type="ORF">L6164_033929</name>
</gene>
<organism evidence="1 2">
    <name type="scientific">Bauhinia variegata</name>
    <name type="common">Purple orchid tree</name>
    <name type="synonym">Phanera variegata</name>
    <dbReference type="NCBI Taxonomy" id="167791"/>
    <lineage>
        <taxon>Eukaryota</taxon>
        <taxon>Viridiplantae</taxon>
        <taxon>Streptophyta</taxon>
        <taxon>Embryophyta</taxon>
        <taxon>Tracheophyta</taxon>
        <taxon>Spermatophyta</taxon>
        <taxon>Magnoliopsida</taxon>
        <taxon>eudicotyledons</taxon>
        <taxon>Gunneridae</taxon>
        <taxon>Pentapetalae</taxon>
        <taxon>rosids</taxon>
        <taxon>fabids</taxon>
        <taxon>Fabales</taxon>
        <taxon>Fabaceae</taxon>
        <taxon>Cercidoideae</taxon>
        <taxon>Cercideae</taxon>
        <taxon>Bauhiniinae</taxon>
        <taxon>Bauhinia</taxon>
    </lineage>
</organism>
<evidence type="ECO:0000313" key="2">
    <source>
        <dbReference type="Proteomes" id="UP000828941"/>
    </source>
</evidence>
<proteinExistence type="predicted"/>
<comment type="caution">
    <text evidence="1">The sequence shown here is derived from an EMBL/GenBank/DDBJ whole genome shotgun (WGS) entry which is preliminary data.</text>
</comment>
<reference evidence="1 2" key="1">
    <citation type="journal article" date="2022" name="DNA Res.">
        <title>Chromosomal-level genome assembly of the orchid tree Bauhinia variegata (Leguminosae; Cercidoideae) supports the allotetraploid origin hypothesis of Bauhinia.</title>
        <authorList>
            <person name="Zhong Y."/>
            <person name="Chen Y."/>
            <person name="Zheng D."/>
            <person name="Pang J."/>
            <person name="Liu Y."/>
            <person name="Luo S."/>
            <person name="Meng S."/>
            <person name="Qian L."/>
            <person name="Wei D."/>
            <person name="Dai S."/>
            <person name="Zhou R."/>
        </authorList>
    </citation>
    <scope>NUCLEOTIDE SEQUENCE [LARGE SCALE GENOMIC DNA]</scope>
    <source>
        <strain evidence="1">BV-YZ2020</strain>
    </source>
</reference>
<dbReference type="Proteomes" id="UP000828941">
    <property type="component" value="Chromosome 13"/>
</dbReference>
<evidence type="ECO:0000313" key="1">
    <source>
        <dbReference type="EMBL" id="KAI4300563.1"/>
    </source>
</evidence>
<sequence>MGSSSKSGNHSPKKRSSSSSDSSSDDEKHNRKNHPIHTNQPPYPVPPVYPPPPCYGPYAGYPNGYAAGQGHPNAYYYPQGAAGAAYYGQRRESAASSFLRGFILCSFFMLMGLFLCSLILNLMLLPEAPHYKVESFSVSNFNTASSSLSADWASKITIENPNQKLNAFFSTWKVTVFHHHVGVARSFLLEGFELETHQNRQFNVNLSSNAQNSPLLIPIDAVEDIAKERAKGSITVGLGISTIVNFKYHSSASRHIPIYALCADLKLDFQGNSSSATAILNDNNKNCQLVDEF</sequence>
<dbReference type="EMBL" id="CM039438">
    <property type="protein sequence ID" value="KAI4300563.1"/>
    <property type="molecule type" value="Genomic_DNA"/>
</dbReference>
<accession>A0ACB9KTC2</accession>
<name>A0ACB9KTC2_BAUVA</name>
<protein>
    <submittedName>
        <fullName evidence="1">Uncharacterized protein</fullName>
    </submittedName>
</protein>
<keyword evidence="2" id="KW-1185">Reference proteome</keyword>